<keyword evidence="3" id="KW-1134">Transmembrane beta strand</keyword>
<evidence type="ECO:0000256" key="5">
    <source>
        <dbReference type="ARBA" id="ARBA00023077"/>
    </source>
</evidence>
<accession>A0ABY4VHF6</accession>
<keyword evidence="10" id="KW-1185">Reference proteome</keyword>
<dbReference type="EMBL" id="CP092418">
    <property type="protein sequence ID" value="USD23686.1"/>
    <property type="molecule type" value="Genomic_DNA"/>
</dbReference>
<evidence type="ECO:0000256" key="3">
    <source>
        <dbReference type="ARBA" id="ARBA00022452"/>
    </source>
</evidence>
<dbReference type="PROSITE" id="PS01156">
    <property type="entry name" value="TONB_DEPENDENT_REC_2"/>
    <property type="match status" value="1"/>
</dbReference>
<sequence length="737" mass="82854">MRSEAPDSLSADGTLYDLNSENEESKYTTDYYVSGPIIPDKLFFYALYEQQETVEEFTTRGSPSRYNDRSIDDDFWGVNLTWNVTDNHILSYMQFSDKRTRENDQFNYDYFNRDKKEYTGTKWDKRGGDNWLVRYDGQITDNFSVSMLHGQNEYSLTTISTTDMECPYVRDFSTGALPGNTDDRPGCQASSRVQTGGDERVADRIDFEWVINDHTIRFGYDQETNSSSSKETYSGTGFREDGGVFYTYDSYKPGKELPNGTVVDNVNGDGSLVHIVSYRVGDVEGDFEVESKAFYIEDTWDITDTLTLSAGIRNETFSNFNGEGDTFIEIDDQWAPRLSFSWDPGGDGESRVYGNWGRYFMPIASNTNVRLSGGELGFERYFIFDGEYDPKTNAPTNVGADGVPTSEEVGSARVTSDGNVPDSAQLSDKDLKPMYQDEFILGYERLFADDWTLGIKATYRDLKSHIDDVSIDHAVDALGYEHTGDGHGYVLANPGSDITIPYDRYGTGELEMTTFSAELLNYPEAKRTYKELEFSAKRAFDGIWGLSASYTWSQSKGNSEGYVKSDNAQDDAGITQDFDFPELMDGANGYLPNDRTHKIKIYGNYQVMESLLLGANFLLQSGRPINSFGAGHPNGTPAYGDTYYVTDSNGNLIKTSRGSRGRTSWVNQIDLSLVYSTRIGLADVELRAEVFNLLDADAETEVYEFAESSPGVLDPSWGVNQEYQVPRYFRFGASARF</sequence>
<keyword evidence="4" id="KW-0812">Transmembrane</keyword>
<name>A0ABY4VHF6_9GAMM</name>
<comment type="subcellular location">
    <subcellularLocation>
        <location evidence="1">Cell outer membrane</location>
        <topology evidence="1">Multi-pass membrane protein</topology>
    </subcellularLocation>
</comment>
<keyword evidence="2" id="KW-0813">Transport</keyword>
<dbReference type="InterPro" id="IPR000531">
    <property type="entry name" value="Beta-barrel_TonB"/>
</dbReference>
<evidence type="ECO:0000256" key="2">
    <source>
        <dbReference type="ARBA" id="ARBA00022448"/>
    </source>
</evidence>
<dbReference type="PANTHER" id="PTHR30069">
    <property type="entry name" value="TONB-DEPENDENT OUTER MEMBRANE RECEPTOR"/>
    <property type="match status" value="1"/>
</dbReference>
<proteinExistence type="predicted"/>
<dbReference type="PANTHER" id="PTHR30069:SF46">
    <property type="entry name" value="OAR PROTEIN"/>
    <property type="match status" value="1"/>
</dbReference>
<evidence type="ECO:0000256" key="6">
    <source>
        <dbReference type="ARBA" id="ARBA00023136"/>
    </source>
</evidence>
<protein>
    <submittedName>
        <fullName evidence="9">TonB-dependent receptor</fullName>
    </submittedName>
</protein>
<reference evidence="9" key="1">
    <citation type="submission" date="2022-02" db="EMBL/GenBank/DDBJ databases">
        <title>Coral-associated bacteria.</title>
        <authorList>
            <person name="Tang K."/>
            <person name="Wang X."/>
        </authorList>
    </citation>
    <scope>NUCLEOTIDE SEQUENCE</scope>
    <source>
        <strain evidence="9">SCSIO 43006</strain>
    </source>
</reference>
<dbReference type="InterPro" id="IPR010917">
    <property type="entry name" value="TonB_rcpt_CS"/>
</dbReference>
<keyword evidence="9" id="KW-0675">Receptor</keyword>
<keyword evidence="7" id="KW-0998">Cell outer membrane</keyword>
<evidence type="ECO:0000256" key="1">
    <source>
        <dbReference type="ARBA" id="ARBA00004571"/>
    </source>
</evidence>
<dbReference type="SUPFAM" id="SSF56935">
    <property type="entry name" value="Porins"/>
    <property type="match status" value="1"/>
</dbReference>
<evidence type="ECO:0000313" key="9">
    <source>
        <dbReference type="EMBL" id="USD23686.1"/>
    </source>
</evidence>
<evidence type="ECO:0000313" key="10">
    <source>
        <dbReference type="Proteomes" id="UP001055658"/>
    </source>
</evidence>
<dbReference type="RefSeq" id="WP_252086027.1">
    <property type="nucleotide sequence ID" value="NZ_CP092418.1"/>
</dbReference>
<dbReference type="Gene3D" id="2.40.170.20">
    <property type="entry name" value="TonB-dependent receptor, beta-barrel domain"/>
    <property type="match status" value="1"/>
</dbReference>
<dbReference type="Pfam" id="PF00593">
    <property type="entry name" value="TonB_dep_Rec_b-barrel"/>
    <property type="match status" value="1"/>
</dbReference>
<evidence type="ECO:0000256" key="4">
    <source>
        <dbReference type="ARBA" id="ARBA00022692"/>
    </source>
</evidence>
<dbReference type="InterPro" id="IPR036942">
    <property type="entry name" value="Beta-barrel_TonB_sf"/>
</dbReference>
<dbReference type="InterPro" id="IPR039426">
    <property type="entry name" value="TonB-dep_rcpt-like"/>
</dbReference>
<gene>
    <name evidence="9" type="ORF">MJO52_18180</name>
</gene>
<evidence type="ECO:0000256" key="7">
    <source>
        <dbReference type="ARBA" id="ARBA00023237"/>
    </source>
</evidence>
<organism evidence="9 10">
    <name type="scientific">Microbulbifer variabilis</name>
    <dbReference type="NCBI Taxonomy" id="266805"/>
    <lineage>
        <taxon>Bacteria</taxon>
        <taxon>Pseudomonadati</taxon>
        <taxon>Pseudomonadota</taxon>
        <taxon>Gammaproteobacteria</taxon>
        <taxon>Cellvibrionales</taxon>
        <taxon>Microbulbiferaceae</taxon>
        <taxon>Microbulbifer</taxon>
    </lineage>
</organism>
<feature type="domain" description="TonB-dependent receptor-like beta-barrel" evidence="8">
    <location>
        <begin position="76"/>
        <end position="693"/>
    </location>
</feature>
<dbReference type="Proteomes" id="UP001055658">
    <property type="component" value="Chromosome"/>
</dbReference>
<keyword evidence="6" id="KW-0472">Membrane</keyword>
<evidence type="ECO:0000259" key="8">
    <source>
        <dbReference type="Pfam" id="PF00593"/>
    </source>
</evidence>
<keyword evidence="5" id="KW-0798">TonB box</keyword>